<dbReference type="InterPro" id="IPR003689">
    <property type="entry name" value="ZIP"/>
</dbReference>
<keyword evidence="7" id="KW-1185">Reference proteome</keyword>
<keyword evidence="4 5" id="KW-0472">Membrane</keyword>
<feature type="transmembrane region" description="Helical" evidence="5">
    <location>
        <begin position="407"/>
        <end position="425"/>
    </location>
</feature>
<evidence type="ECO:0000256" key="4">
    <source>
        <dbReference type="ARBA" id="ARBA00023136"/>
    </source>
</evidence>
<evidence type="ECO:0000256" key="5">
    <source>
        <dbReference type="SAM" id="Phobius"/>
    </source>
</evidence>
<feature type="transmembrane region" description="Helical" evidence="5">
    <location>
        <begin position="264"/>
        <end position="287"/>
    </location>
</feature>
<dbReference type="OrthoDB" id="448280at2759"/>
<evidence type="ECO:0000313" key="6">
    <source>
        <dbReference type="EMBL" id="TPP62595.1"/>
    </source>
</evidence>
<dbReference type="GO" id="GO:0005385">
    <property type="term" value="F:zinc ion transmembrane transporter activity"/>
    <property type="evidence" value="ECO:0007669"/>
    <property type="project" value="TreeGrafter"/>
</dbReference>
<sequence>MKATFMGYKQRQENLTAFADVFMAEPRNSGDLTGPKLGLAAVMFLYVALACSLPLIFLHCVQYRSRRRAPQQSTESGDHTARRHSGWATCFTLAPDKLTTCIGRSNCLAAGALLSVDRSRIILSTGFLDVFMDAMENMEEALKALHVHSSFPISSFTMLLGFLLIVGVEQTTLDYYHHPSHQVTSVDEARNEYHGVTLRRTSSTRVSIRERALSLTGVSEAIAVAPETMDSIEEADNQKGISGRGAHEGHSHLNTAAEVVAGSWIRIMMLLFAISLHSVFEGMALGLCETLTSLLTLFAALSLHKLIIAVSIGINLATETTLSGPSSRGSRKLLIYQSLAVLTFAGASPLGALIGWAVTDRTESVEFLLSQAILQGLACGTFCYVVFCELLPKELQEEKGDKPGKFFFLVLGFCLVAFVIAFLPGEE</sequence>
<feature type="transmembrane region" description="Helical" evidence="5">
    <location>
        <begin position="37"/>
        <end position="58"/>
    </location>
</feature>
<evidence type="ECO:0000256" key="1">
    <source>
        <dbReference type="ARBA" id="ARBA00004141"/>
    </source>
</evidence>
<dbReference type="GO" id="GO:0005886">
    <property type="term" value="C:plasma membrane"/>
    <property type="evidence" value="ECO:0007669"/>
    <property type="project" value="TreeGrafter"/>
</dbReference>
<dbReference type="AlphaFoldDB" id="A0A504YPP1"/>
<comment type="caution">
    <text evidence="6">The sequence shown here is derived from an EMBL/GenBank/DDBJ whole genome shotgun (WGS) entry which is preliminary data.</text>
</comment>
<keyword evidence="3 5" id="KW-1133">Transmembrane helix</keyword>
<feature type="transmembrane region" description="Helical" evidence="5">
    <location>
        <begin position="368"/>
        <end position="387"/>
    </location>
</feature>
<evidence type="ECO:0000256" key="2">
    <source>
        <dbReference type="ARBA" id="ARBA00022692"/>
    </source>
</evidence>
<dbReference type="PANTHER" id="PTHR11040">
    <property type="entry name" value="ZINC/IRON TRANSPORTER"/>
    <property type="match status" value="1"/>
</dbReference>
<accession>A0A504YPP1</accession>
<dbReference type="PANTHER" id="PTHR11040:SF140">
    <property type="entry name" value="ZRT (ZRT), IRT- (IRT-) LIKE PROTEIN TRANSPORTER"/>
    <property type="match status" value="1"/>
</dbReference>
<dbReference type="STRING" id="46835.A0A504YPP1"/>
<dbReference type="EMBL" id="SUNJ01006660">
    <property type="protein sequence ID" value="TPP62595.1"/>
    <property type="molecule type" value="Genomic_DNA"/>
</dbReference>
<dbReference type="Proteomes" id="UP000316759">
    <property type="component" value="Unassembled WGS sequence"/>
</dbReference>
<comment type="subcellular location">
    <subcellularLocation>
        <location evidence="1">Membrane</location>
        <topology evidence="1">Multi-pass membrane protein</topology>
    </subcellularLocation>
</comment>
<name>A0A504YPP1_FASGI</name>
<keyword evidence="2 5" id="KW-0812">Transmembrane</keyword>
<feature type="transmembrane region" description="Helical" evidence="5">
    <location>
        <begin position="334"/>
        <end position="356"/>
    </location>
</feature>
<evidence type="ECO:0000313" key="7">
    <source>
        <dbReference type="Proteomes" id="UP000316759"/>
    </source>
</evidence>
<evidence type="ECO:0000256" key="3">
    <source>
        <dbReference type="ARBA" id="ARBA00022989"/>
    </source>
</evidence>
<dbReference type="Pfam" id="PF02535">
    <property type="entry name" value="Zip"/>
    <property type="match status" value="1"/>
</dbReference>
<gene>
    <name evidence="6" type="ORF">FGIG_10937</name>
</gene>
<feature type="transmembrane region" description="Helical" evidence="5">
    <location>
        <begin position="294"/>
        <end position="314"/>
    </location>
</feature>
<organism evidence="6 7">
    <name type="scientific">Fasciola gigantica</name>
    <name type="common">Giant liver fluke</name>
    <dbReference type="NCBI Taxonomy" id="46835"/>
    <lineage>
        <taxon>Eukaryota</taxon>
        <taxon>Metazoa</taxon>
        <taxon>Spiralia</taxon>
        <taxon>Lophotrochozoa</taxon>
        <taxon>Platyhelminthes</taxon>
        <taxon>Trematoda</taxon>
        <taxon>Digenea</taxon>
        <taxon>Plagiorchiida</taxon>
        <taxon>Echinostomata</taxon>
        <taxon>Echinostomatoidea</taxon>
        <taxon>Fasciolidae</taxon>
        <taxon>Fasciola</taxon>
    </lineage>
</organism>
<reference evidence="6 7" key="1">
    <citation type="submission" date="2019-04" db="EMBL/GenBank/DDBJ databases">
        <title>Annotation for the trematode Fasciola gigantica.</title>
        <authorList>
            <person name="Choi Y.-J."/>
        </authorList>
    </citation>
    <scope>NUCLEOTIDE SEQUENCE [LARGE SCALE GENOMIC DNA]</scope>
    <source>
        <strain evidence="6">Uganda_cow_1</strain>
    </source>
</reference>
<proteinExistence type="predicted"/>
<protein>
    <submittedName>
        <fullName evidence="6">Zinc transporter ZIP3</fullName>
    </submittedName>
</protein>